<gene>
    <name evidence="2" type="ORF">G7K_6342-t1</name>
</gene>
<evidence type="ECO:0000313" key="2">
    <source>
        <dbReference type="EMBL" id="GAO52261.1"/>
    </source>
</evidence>
<accession>A0A0E9NRE3</accession>
<dbReference type="AlphaFoldDB" id="A0A0E9NRE3"/>
<keyword evidence="3" id="KW-1185">Reference proteome</keyword>
<proteinExistence type="predicted"/>
<sequence length="285" mass="30622">MSKPFDIPNTSYSPPAGAYSRPGRRASFSAAPTASSFTSLFSKSPASTSSNASPPPNTDSSFTDKRRMTLAETGSRPKGLPAMSGVVHEEVFDEPESSSIVSPISMGSARADTPPMVPGSYGGFLARRFSLSAKALGDANKHNTVPRTALPPSPPASLPSGSPSQTAGVPPPPGDFFAYGNGEKKARKMSLKRPPTPTGERMLQVGRKRVLQFKRDKHGLFCVCHLHSLAVLVGYGRKGWVFIADMEGRVRYSMDMDLVLVNVFHYGQGDVEQNRRRVCDECTIG</sequence>
<feature type="compositionally biased region" description="Low complexity" evidence="1">
    <location>
        <begin position="26"/>
        <end position="52"/>
    </location>
</feature>
<feature type="region of interest" description="Disordered" evidence="1">
    <location>
        <begin position="138"/>
        <end position="180"/>
    </location>
</feature>
<organism evidence="2 3">
    <name type="scientific">Saitoella complicata (strain BCRC 22490 / CBS 7301 / JCM 7358 / NBRC 10748 / NRRL Y-17804)</name>
    <dbReference type="NCBI Taxonomy" id="698492"/>
    <lineage>
        <taxon>Eukaryota</taxon>
        <taxon>Fungi</taxon>
        <taxon>Dikarya</taxon>
        <taxon>Ascomycota</taxon>
        <taxon>Taphrinomycotina</taxon>
        <taxon>Taphrinomycotina incertae sedis</taxon>
        <taxon>Saitoella</taxon>
    </lineage>
</organism>
<evidence type="ECO:0000256" key="1">
    <source>
        <dbReference type="SAM" id="MobiDB-lite"/>
    </source>
</evidence>
<name>A0A0E9NRE3_SAICN</name>
<comment type="caution">
    <text evidence="2">The sequence shown here is derived from an EMBL/GenBank/DDBJ whole genome shotgun (WGS) entry which is preliminary data.</text>
</comment>
<reference evidence="2 3" key="3">
    <citation type="journal article" date="2015" name="Genome Announc.">
        <title>Draft Genome Sequence of the Archiascomycetous Yeast Saitoella complicata.</title>
        <authorList>
            <person name="Yamauchi K."/>
            <person name="Kondo S."/>
            <person name="Hamamoto M."/>
            <person name="Takahashi Y."/>
            <person name="Ogura Y."/>
            <person name="Hayashi T."/>
            <person name="Nishida H."/>
        </authorList>
    </citation>
    <scope>NUCLEOTIDE SEQUENCE [LARGE SCALE GENOMIC DNA]</scope>
    <source>
        <strain evidence="2 3">NRRL Y-17804</strain>
    </source>
</reference>
<reference evidence="2 3" key="1">
    <citation type="journal article" date="2011" name="J. Gen. Appl. Microbiol.">
        <title>Draft genome sequencing of the enigmatic yeast Saitoella complicata.</title>
        <authorList>
            <person name="Nishida H."/>
            <person name="Hamamoto M."/>
            <person name="Sugiyama J."/>
        </authorList>
    </citation>
    <scope>NUCLEOTIDE SEQUENCE [LARGE SCALE GENOMIC DNA]</scope>
    <source>
        <strain evidence="2 3">NRRL Y-17804</strain>
    </source>
</reference>
<dbReference type="EMBL" id="BACD03000064">
    <property type="protein sequence ID" value="GAO52261.1"/>
    <property type="molecule type" value="Genomic_DNA"/>
</dbReference>
<evidence type="ECO:0000313" key="3">
    <source>
        <dbReference type="Proteomes" id="UP000033140"/>
    </source>
</evidence>
<protein>
    <submittedName>
        <fullName evidence="2">Uncharacterized protein</fullName>
    </submittedName>
</protein>
<feature type="region of interest" description="Disordered" evidence="1">
    <location>
        <begin position="1"/>
        <end position="101"/>
    </location>
</feature>
<dbReference type="Proteomes" id="UP000033140">
    <property type="component" value="Unassembled WGS sequence"/>
</dbReference>
<reference evidence="2 3" key="2">
    <citation type="journal article" date="2014" name="J. Gen. Appl. Microbiol.">
        <title>The early diverging ascomycetous budding yeast Saitoella complicata has three histone deacetylases belonging to the Clr6, Hos2, and Rpd3 lineages.</title>
        <authorList>
            <person name="Nishida H."/>
            <person name="Matsumoto T."/>
            <person name="Kondo S."/>
            <person name="Hamamoto M."/>
            <person name="Yoshikawa H."/>
        </authorList>
    </citation>
    <scope>NUCLEOTIDE SEQUENCE [LARGE SCALE GENOMIC DNA]</scope>
    <source>
        <strain evidence="2 3">NRRL Y-17804</strain>
    </source>
</reference>